<sequence length="519" mass="59083">MIINKVHIEKFRGFADVNFSLGDYVTLIAGQNGTQKSTLLGILSQTFTIPNKEHPFSEEKPLIGGSYRSSFADKFKLSPERDLAGSHEWTLYFHDHDLHEDIGEDGGFTIESIPRAANSIRFWQKGTREAGSGYIQLPVLYLSLKRLIPIAEAGKVQEKDIQLTNEEQRWFTKHYKKVLISRDNLQAIDYLEGPSKNTLGVSTEHYDWQSNSAGQDNLGKILLAILSFKRLKASNPEEYQGGILAIDEIDATLYPGSQVQLLELLASISKKDKIQVIATTHSLQMLEKLSELKKTRGRDKQFNTVYLTKQDNNILVEETPSFEDILHNLNVSLGASEEVKAISIYTEDVECIQFTRAILQGKKFNLKYEPLTMGCNNYLELGRKKVPSFQHPNSIVVLDGDVRDKLPKGPAKLKNFICLPGELNPESLLADFLDELPDAHPFWKQKKNHYSHQVCFRNYDIDEIKANRVTAKKWYQEQVKSGAWGRSANNVYKHYLATIPQHHQAFIKQFTSIYESSFI</sequence>
<dbReference type="RefSeq" id="WP_176314099.1">
    <property type="nucleotide sequence ID" value="NZ_JAKNAX010000095.1"/>
</dbReference>
<evidence type="ECO:0000313" key="2">
    <source>
        <dbReference type="EMBL" id="MDE1348257.1"/>
    </source>
</evidence>
<evidence type="ECO:0000259" key="1">
    <source>
        <dbReference type="Pfam" id="PF13175"/>
    </source>
</evidence>
<dbReference type="SUPFAM" id="SSF52540">
    <property type="entry name" value="P-loop containing nucleoside triphosphate hydrolases"/>
    <property type="match status" value="1"/>
</dbReference>
<dbReference type="InterPro" id="IPR027417">
    <property type="entry name" value="P-loop_NTPase"/>
</dbReference>
<dbReference type="PANTHER" id="PTHR43581:SF4">
    <property type="entry name" value="ATP_GTP PHOSPHATASE"/>
    <property type="match status" value="1"/>
</dbReference>
<evidence type="ECO:0000313" key="3">
    <source>
        <dbReference type="Proteomes" id="UP001140978"/>
    </source>
</evidence>
<protein>
    <submittedName>
        <fullName evidence="2">AAA family ATPase</fullName>
    </submittedName>
</protein>
<dbReference type="Gene3D" id="3.40.50.300">
    <property type="entry name" value="P-loop containing nucleotide triphosphate hydrolases"/>
    <property type="match status" value="2"/>
</dbReference>
<comment type="caution">
    <text evidence="2">The sequence shown here is derived from an EMBL/GenBank/DDBJ whole genome shotgun (WGS) entry which is preliminary data.</text>
</comment>
<dbReference type="Pfam" id="PF13175">
    <property type="entry name" value="AAA_15"/>
    <property type="match status" value="1"/>
</dbReference>
<dbReference type="PANTHER" id="PTHR43581">
    <property type="entry name" value="ATP/GTP PHOSPHATASE"/>
    <property type="match status" value="1"/>
</dbReference>
<dbReference type="Proteomes" id="UP001140978">
    <property type="component" value="Unassembled WGS sequence"/>
</dbReference>
<proteinExistence type="predicted"/>
<dbReference type="InterPro" id="IPR041685">
    <property type="entry name" value="AAA_GajA/Old/RecF-like"/>
</dbReference>
<dbReference type="AlphaFoldDB" id="A0A9X4J259"/>
<organism evidence="2 3">
    <name type="scientific">Vibrio aestuarianus</name>
    <dbReference type="NCBI Taxonomy" id="28171"/>
    <lineage>
        <taxon>Bacteria</taxon>
        <taxon>Pseudomonadati</taxon>
        <taxon>Pseudomonadota</taxon>
        <taxon>Gammaproteobacteria</taxon>
        <taxon>Vibrionales</taxon>
        <taxon>Vibrionaceae</taxon>
        <taxon>Vibrio</taxon>
    </lineage>
</organism>
<gene>
    <name evidence="2" type="ORF">L9X51_17900</name>
</gene>
<dbReference type="EMBL" id="JAKNAX010000095">
    <property type="protein sequence ID" value="MDE1348257.1"/>
    <property type="molecule type" value="Genomic_DNA"/>
</dbReference>
<accession>A0A9X4J259</accession>
<feature type="domain" description="Endonuclease GajA/Old nuclease/RecF-like AAA" evidence="1">
    <location>
        <begin position="155"/>
        <end position="285"/>
    </location>
</feature>
<reference evidence="2" key="1">
    <citation type="submission" date="2022-02" db="EMBL/GenBank/DDBJ databases">
        <title>Emergence and expansion in Europe of a Vibrio aestuarianus clonal complex pathogenic for oysters.</title>
        <authorList>
            <person name="Mesnil A."/>
            <person name="Travers M.-A."/>
        </authorList>
    </citation>
    <scope>NUCLEOTIDE SEQUENCE</scope>
    <source>
        <strain evidence="2">19_064_15T1</strain>
    </source>
</reference>
<dbReference type="InterPro" id="IPR051396">
    <property type="entry name" value="Bact_Antivir_Def_Nuclease"/>
</dbReference>
<name>A0A9X4J259_9VIBR</name>